<dbReference type="EMBL" id="GBRH01276875">
    <property type="protein sequence ID" value="JAD21020.1"/>
    <property type="molecule type" value="Transcribed_RNA"/>
</dbReference>
<evidence type="ECO:0000313" key="1">
    <source>
        <dbReference type="EMBL" id="JAD21020.1"/>
    </source>
</evidence>
<reference evidence="1" key="1">
    <citation type="submission" date="2014-09" db="EMBL/GenBank/DDBJ databases">
        <authorList>
            <person name="Magalhaes I.L.F."/>
            <person name="Oliveira U."/>
            <person name="Santos F.R."/>
            <person name="Vidigal T.H.D.A."/>
            <person name="Brescovit A.D."/>
            <person name="Santos A.J."/>
        </authorList>
    </citation>
    <scope>NUCLEOTIDE SEQUENCE</scope>
    <source>
        <tissue evidence="1">Shoot tissue taken approximately 20 cm above the soil surface</tissue>
    </source>
</reference>
<sequence>MVFFTTTHWTRCWSPLQKEAAMPRMRWACWMLETTVIEIFARHGWTFFNRLTA</sequence>
<proteinExistence type="predicted"/>
<protein>
    <submittedName>
        <fullName evidence="1">Uncharacterized protein</fullName>
    </submittedName>
</protein>
<dbReference type="AlphaFoldDB" id="A0A0A8Y7C5"/>
<accession>A0A0A8Y7C5</accession>
<name>A0A0A8Y7C5_ARUDO</name>
<reference evidence="1" key="2">
    <citation type="journal article" date="2015" name="Data Brief">
        <title>Shoot transcriptome of the giant reed, Arundo donax.</title>
        <authorList>
            <person name="Barrero R.A."/>
            <person name="Guerrero F.D."/>
            <person name="Moolhuijzen P."/>
            <person name="Goolsby J.A."/>
            <person name="Tidwell J."/>
            <person name="Bellgard S.E."/>
            <person name="Bellgard M.I."/>
        </authorList>
    </citation>
    <scope>NUCLEOTIDE SEQUENCE</scope>
    <source>
        <tissue evidence="1">Shoot tissue taken approximately 20 cm above the soil surface</tissue>
    </source>
</reference>
<organism evidence="1">
    <name type="scientific">Arundo donax</name>
    <name type="common">Giant reed</name>
    <name type="synonym">Donax arundinaceus</name>
    <dbReference type="NCBI Taxonomy" id="35708"/>
    <lineage>
        <taxon>Eukaryota</taxon>
        <taxon>Viridiplantae</taxon>
        <taxon>Streptophyta</taxon>
        <taxon>Embryophyta</taxon>
        <taxon>Tracheophyta</taxon>
        <taxon>Spermatophyta</taxon>
        <taxon>Magnoliopsida</taxon>
        <taxon>Liliopsida</taxon>
        <taxon>Poales</taxon>
        <taxon>Poaceae</taxon>
        <taxon>PACMAD clade</taxon>
        <taxon>Arundinoideae</taxon>
        <taxon>Arundineae</taxon>
        <taxon>Arundo</taxon>
    </lineage>
</organism>